<evidence type="ECO:0000256" key="6">
    <source>
        <dbReference type="ARBA" id="ARBA00022857"/>
    </source>
</evidence>
<organism evidence="12">
    <name type="scientific">Aureococcus anophagefferens</name>
    <name type="common">Harmful bloom alga</name>
    <dbReference type="NCBI Taxonomy" id="44056"/>
    <lineage>
        <taxon>Eukaryota</taxon>
        <taxon>Sar</taxon>
        <taxon>Stramenopiles</taxon>
        <taxon>Ochrophyta</taxon>
        <taxon>Pelagophyceae</taxon>
        <taxon>Pelagomonadales</taxon>
        <taxon>Pelagomonadaceae</taxon>
        <taxon>Aureococcus</taxon>
    </lineage>
</organism>
<evidence type="ECO:0000256" key="7">
    <source>
        <dbReference type="ARBA" id="ARBA00023002"/>
    </source>
</evidence>
<dbReference type="AlphaFoldDB" id="F0Y0S4"/>
<dbReference type="eggNOG" id="KOG1158">
    <property type="taxonomic scope" value="Eukaryota"/>
</dbReference>
<dbReference type="InParanoid" id="F0Y0S4"/>
<evidence type="ECO:0000256" key="4">
    <source>
        <dbReference type="ARBA" id="ARBA00022630"/>
    </source>
</evidence>
<dbReference type="RefSeq" id="XP_009034033.1">
    <property type="nucleotide sequence ID" value="XM_009035785.1"/>
</dbReference>
<dbReference type="FunFam" id="3.40.50.80:FF:000008">
    <property type="entry name" value="Ferredoxin--NADP reductase, chloroplastic"/>
    <property type="match status" value="1"/>
</dbReference>
<keyword evidence="9" id="KW-0732">Signal</keyword>
<evidence type="ECO:0000256" key="2">
    <source>
        <dbReference type="ARBA" id="ARBA00008312"/>
    </source>
</evidence>
<dbReference type="PRINTS" id="PR00371">
    <property type="entry name" value="FPNCR"/>
</dbReference>
<dbReference type="SUPFAM" id="SSF52343">
    <property type="entry name" value="Ferredoxin reductase-like, C-terminal NADP-linked domain"/>
    <property type="match status" value="1"/>
</dbReference>
<keyword evidence="6" id="KW-0521">NADP</keyword>
<keyword evidence="12" id="KW-1185">Reference proteome</keyword>
<name>F0Y0S4_AURAN</name>
<evidence type="ECO:0000313" key="11">
    <source>
        <dbReference type="EMBL" id="EGB11690.1"/>
    </source>
</evidence>
<evidence type="ECO:0000256" key="5">
    <source>
        <dbReference type="ARBA" id="ARBA00022827"/>
    </source>
</evidence>
<dbReference type="Gene3D" id="3.40.50.80">
    <property type="entry name" value="Nucleotide-binding domain of ferredoxin-NADP reductase (FNR) module"/>
    <property type="match status" value="1"/>
</dbReference>
<dbReference type="Pfam" id="PF00175">
    <property type="entry name" value="NAD_binding_1"/>
    <property type="match status" value="1"/>
</dbReference>
<dbReference type="GO" id="GO:0004324">
    <property type="term" value="F:ferredoxin-NADP+ reductase activity"/>
    <property type="evidence" value="ECO:0007669"/>
    <property type="project" value="UniProtKB-EC"/>
</dbReference>
<dbReference type="FunCoup" id="F0Y0S4">
    <property type="interactions" value="15"/>
</dbReference>
<dbReference type="InterPro" id="IPR017938">
    <property type="entry name" value="Riboflavin_synthase-like_b-brl"/>
</dbReference>
<dbReference type="KEGG" id="aaf:AURANDRAFT_52453"/>
<dbReference type="InterPro" id="IPR001433">
    <property type="entry name" value="OxRdtase_FAD/NAD-bd"/>
</dbReference>
<keyword evidence="5" id="KW-0274">FAD</keyword>
<dbReference type="CDD" id="cd06208">
    <property type="entry name" value="CYPOR_like_FNR"/>
    <property type="match status" value="1"/>
</dbReference>
<dbReference type="GeneID" id="20222197"/>
<dbReference type="InterPro" id="IPR017927">
    <property type="entry name" value="FAD-bd_FR_type"/>
</dbReference>
<evidence type="ECO:0000256" key="1">
    <source>
        <dbReference type="ARBA" id="ARBA00001974"/>
    </source>
</evidence>
<keyword evidence="4" id="KW-0285">Flavoprotein</keyword>
<evidence type="ECO:0000256" key="3">
    <source>
        <dbReference type="ARBA" id="ARBA00013223"/>
    </source>
</evidence>
<proteinExistence type="inferred from homology"/>
<feature type="signal peptide" evidence="9">
    <location>
        <begin position="1"/>
        <end position="16"/>
    </location>
</feature>
<dbReference type="InterPro" id="IPR039261">
    <property type="entry name" value="FNR_nucleotide-bd"/>
</dbReference>
<dbReference type="Gene3D" id="2.40.30.10">
    <property type="entry name" value="Translation factors"/>
    <property type="match status" value="1"/>
</dbReference>
<dbReference type="EMBL" id="GL833122">
    <property type="protein sequence ID" value="EGB11690.1"/>
    <property type="molecule type" value="Genomic_DNA"/>
</dbReference>
<keyword evidence="7" id="KW-0560">Oxidoreductase</keyword>
<dbReference type="Proteomes" id="UP000002729">
    <property type="component" value="Unassembled WGS sequence"/>
</dbReference>
<reference evidence="11 12" key="1">
    <citation type="journal article" date="2011" name="Proc. Natl. Acad. Sci. U.S.A.">
        <title>Niche of harmful alga Aureococcus anophagefferens revealed through ecogenomics.</title>
        <authorList>
            <person name="Gobler C.J."/>
            <person name="Berry D.L."/>
            <person name="Dyhrman S.T."/>
            <person name="Wilhelm S.W."/>
            <person name="Salamov A."/>
            <person name="Lobanov A.V."/>
            <person name="Zhang Y."/>
            <person name="Collier J.L."/>
            <person name="Wurch L.L."/>
            <person name="Kustka A.B."/>
            <person name="Dill B.D."/>
            <person name="Shah M."/>
            <person name="VerBerkmoes N.C."/>
            <person name="Kuo A."/>
            <person name="Terry A."/>
            <person name="Pangilinan J."/>
            <person name="Lindquist E.A."/>
            <person name="Lucas S."/>
            <person name="Paulsen I.T."/>
            <person name="Hattenrath-Lehmann T.K."/>
            <person name="Talmage S.C."/>
            <person name="Walker E.A."/>
            <person name="Koch F."/>
            <person name="Burson A.M."/>
            <person name="Marcoval M.A."/>
            <person name="Tang Y.Z."/>
            <person name="Lecleir G.R."/>
            <person name="Coyne K.J."/>
            <person name="Berg G.M."/>
            <person name="Bertrand E.M."/>
            <person name="Saito M.A."/>
            <person name="Gladyshev V.N."/>
            <person name="Grigoriev I.V."/>
        </authorList>
    </citation>
    <scope>NUCLEOTIDE SEQUENCE [LARGE SCALE GENOMIC DNA]</scope>
    <source>
        <strain evidence="12">CCMP 1984</strain>
    </source>
</reference>
<gene>
    <name evidence="11" type="primary">FNR4</name>
    <name evidence="11" type="ORF">AURANDRAFT_52453</name>
</gene>
<comment type="similarity">
    <text evidence="2">Belongs to the ferredoxin--NADP reductase type 1 family.</text>
</comment>
<dbReference type="InterPro" id="IPR015701">
    <property type="entry name" value="FNR"/>
</dbReference>
<feature type="chain" id="PRO_5003264332" description="ferredoxin--NADP(+) reductase" evidence="9">
    <location>
        <begin position="17"/>
        <end position="418"/>
    </location>
</feature>
<dbReference type="PROSITE" id="PS51384">
    <property type="entry name" value="FAD_FR"/>
    <property type="match status" value="1"/>
</dbReference>
<dbReference type="PANTHER" id="PTHR43314">
    <property type="match status" value="1"/>
</dbReference>
<comment type="catalytic activity">
    <reaction evidence="8">
        <text>2 reduced [2Fe-2S]-[ferredoxin] + NADP(+) + H(+) = 2 oxidized [2Fe-2S]-[ferredoxin] + NADPH</text>
        <dbReference type="Rhea" id="RHEA:20125"/>
        <dbReference type="Rhea" id="RHEA-COMP:10000"/>
        <dbReference type="Rhea" id="RHEA-COMP:10001"/>
        <dbReference type="ChEBI" id="CHEBI:15378"/>
        <dbReference type="ChEBI" id="CHEBI:33737"/>
        <dbReference type="ChEBI" id="CHEBI:33738"/>
        <dbReference type="ChEBI" id="CHEBI:57783"/>
        <dbReference type="ChEBI" id="CHEBI:58349"/>
        <dbReference type="EC" id="1.18.1.2"/>
    </reaction>
</comment>
<evidence type="ECO:0000256" key="9">
    <source>
        <dbReference type="SAM" id="SignalP"/>
    </source>
</evidence>
<evidence type="ECO:0000259" key="10">
    <source>
        <dbReference type="PROSITE" id="PS51384"/>
    </source>
</evidence>
<dbReference type="SUPFAM" id="SSF63380">
    <property type="entry name" value="Riboflavin synthase domain-like"/>
    <property type="match status" value="1"/>
</dbReference>
<dbReference type="OMA" id="ETWHMLF"/>
<evidence type="ECO:0000256" key="8">
    <source>
        <dbReference type="ARBA" id="ARBA00047776"/>
    </source>
</evidence>
<evidence type="ECO:0000313" key="12">
    <source>
        <dbReference type="Proteomes" id="UP000002729"/>
    </source>
</evidence>
<protein>
    <recommendedName>
        <fullName evidence="3">ferredoxin--NADP(+) reductase</fullName>
        <ecNumber evidence="3">1.18.1.2</ecNumber>
    </recommendedName>
</protein>
<dbReference type="EC" id="1.18.1.2" evidence="3"/>
<dbReference type="OrthoDB" id="1688044at2759"/>
<accession>F0Y0S4</accession>
<dbReference type="InterPro" id="IPR001709">
    <property type="entry name" value="Flavoprot_Pyr_Nucl_cyt_Rdtase"/>
</dbReference>
<comment type="cofactor">
    <cofactor evidence="1">
        <name>FAD</name>
        <dbReference type="ChEBI" id="CHEBI:57692"/>
    </cofactor>
</comment>
<sequence length="418" mass="44932">MMAPMKLLAVLACVNGLRPPANTPLARDTRAEYSKESAGPQIDLLAKQHRMTVMSVERAKLEVFAAYAPRIAELEAQLKIKELEAQIAANGAAPANGAAAIPIAPSAPVALPDAPAAPTLDFLEYAEIPKTAFKPTAPYKSAIRSVKRAIGPDAPGEICHVVMTTEGKLPYVEGQSVGVVPPGNKGGKPHQQRLYSIASTRYGDDGAGDSVSLCVRRAVYVDPETGEEDPAKKGICSNFLCDGSPGDVVALTGPVGKGLLLPESPDADVIMVATGTGVAPYRGFVKRLFDEQTPANDAFTGRAWLFFGGPTSDSILYPELWDAAKASKPDQFDLTLAISREQTNEDGGRMYVQHRIVEHADEIFDRLDNGAHFYLCGLKGMQPGIEAALEEVCDKKGLVFKDWVKALKKDKRYHVEVY</sequence>
<feature type="domain" description="FAD-binding FR-type" evidence="10">
    <location>
        <begin position="136"/>
        <end position="261"/>
    </location>
</feature>